<organism evidence="2 3">
    <name type="scientific">Microseira wollei NIES-4236</name>
    <dbReference type="NCBI Taxonomy" id="2530354"/>
    <lineage>
        <taxon>Bacteria</taxon>
        <taxon>Bacillati</taxon>
        <taxon>Cyanobacteriota</taxon>
        <taxon>Cyanophyceae</taxon>
        <taxon>Oscillatoriophycideae</taxon>
        <taxon>Aerosakkonematales</taxon>
        <taxon>Aerosakkonemataceae</taxon>
        <taxon>Microseira</taxon>
    </lineage>
</organism>
<dbReference type="Proteomes" id="UP001050975">
    <property type="component" value="Unassembled WGS sequence"/>
</dbReference>
<comment type="caution">
    <text evidence="2">The sequence shown here is derived from an EMBL/GenBank/DDBJ whole genome shotgun (WGS) entry which is preliminary data.</text>
</comment>
<evidence type="ECO:0000256" key="1">
    <source>
        <dbReference type="SAM" id="MobiDB-lite"/>
    </source>
</evidence>
<evidence type="ECO:0000313" key="2">
    <source>
        <dbReference type="EMBL" id="GET42676.1"/>
    </source>
</evidence>
<feature type="compositionally biased region" description="Acidic residues" evidence="1">
    <location>
        <begin position="13"/>
        <end position="22"/>
    </location>
</feature>
<name>A0AAV3XM79_9CYAN</name>
<keyword evidence="3" id="KW-1185">Reference proteome</keyword>
<evidence type="ECO:0000313" key="3">
    <source>
        <dbReference type="Proteomes" id="UP001050975"/>
    </source>
</evidence>
<dbReference type="AlphaFoldDB" id="A0AAV3XM79"/>
<accession>A0AAV3XM79</accession>
<gene>
    <name evidence="2" type="ORF">MiSe_74940</name>
</gene>
<feature type="region of interest" description="Disordered" evidence="1">
    <location>
        <begin position="1"/>
        <end position="26"/>
    </location>
</feature>
<sequence length="92" mass="9821">MGNGSWANGDNREDGEGEEDGEVITSYELSPSSPLLLCSSAHLPTCPPALLTLPCMVGTANERTATHVSKTNTFGDVSQLVEFCRRPVFLHG</sequence>
<dbReference type="EMBL" id="BLAY01000175">
    <property type="protein sequence ID" value="GET42676.1"/>
    <property type="molecule type" value="Genomic_DNA"/>
</dbReference>
<protein>
    <submittedName>
        <fullName evidence="2">Uncharacterized protein</fullName>
    </submittedName>
</protein>
<reference evidence="2" key="1">
    <citation type="submission" date="2019-10" db="EMBL/GenBank/DDBJ databases">
        <title>Draft genome sequece of Microseira wollei NIES-4236.</title>
        <authorList>
            <person name="Yamaguchi H."/>
            <person name="Suzuki S."/>
            <person name="Kawachi M."/>
        </authorList>
    </citation>
    <scope>NUCLEOTIDE SEQUENCE</scope>
    <source>
        <strain evidence="2">NIES-4236</strain>
    </source>
</reference>
<proteinExistence type="predicted"/>